<feature type="chain" id="PRO_5039887904" evidence="2">
    <location>
        <begin position="37"/>
        <end position="83"/>
    </location>
</feature>
<feature type="non-terminal residue" evidence="3">
    <location>
        <position position="1"/>
    </location>
</feature>
<accession>A0A9K3DCD1</accession>
<keyword evidence="4" id="KW-1185">Reference proteome</keyword>
<keyword evidence="2" id="KW-0732">Signal</keyword>
<feature type="region of interest" description="Disordered" evidence="1">
    <location>
        <begin position="53"/>
        <end position="83"/>
    </location>
</feature>
<protein>
    <submittedName>
        <fullName evidence="3">Uncharacterized protein</fullName>
    </submittedName>
</protein>
<organism evidence="3 4">
    <name type="scientific">Kipferlia bialata</name>
    <dbReference type="NCBI Taxonomy" id="797122"/>
    <lineage>
        <taxon>Eukaryota</taxon>
        <taxon>Metamonada</taxon>
        <taxon>Carpediemonas-like organisms</taxon>
        <taxon>Kipferlia</taxon>
    </lineage>
</organism>
<dbReference type="Proteomes" id="UP000265618">
    <property type="component" value="Unassembled WGS sequence"/>
</dbReference>
<reference evidence="3 4" key="1">
    <citation type="journal article" date="2018" name="PLoS ONE">
        <title>The draft genome of Kipferlia bialata reveals reductive genome evolution in fornicate parasites.</title>
        <authorList>
            <person name="Tanifuji G."/>
            <person name="Takabayashi S."/>
            <person name="Kume K."/>
            <person name="Takagi M."/>
            <person name="Nakayama T."/>
            <person name="Kamikawa R."/>
            <person name="Inagaki Y."/>
            <person name="Hashimoto T."/>
        </authorList>
    </citation>
    <scope>NUCLEOTIDE SEQUENCE [LARGE SCALE GENOMIC DNA]</scope>
    <source>
        <strain evidence="3">NY0173</strain>
    </source>
</reference>
<gene>
    <name evidence="3" type="ORF">KIPB_015033</name>
</gene>
<dbReference type="EMBL" id="BDIP01008131">
    <property type="protein sequence ID" value="GIQ91675.1"/>
    <property type="molecule type" value="Genomic_DNA"/>
</dbReference>
<evidence type="ECO:0000256" key="2">
    <source>
        <dbReference type="SAM" id="SignalP"/>
    </source>
</evidence>
<feature type="non-terminal residue" evidence="3">
    <location>
        <position position="83"/>
    </location>
</feature>
<sequence length="83" mass="8569">GSGRQRKNARRDRNELRLSSLLLLSSLAISTGPVIASDAAKQAAETMLERIVSTSSEATEGDLPSDVTGEATEGDLPADVSAG</sequence>
<evidence type="ECO:0000256" key="1">
    <source>
        <dbReference type="SAM" id="MobiDB-lite"/>
    </source>
</evidence>
<evidence type="ECO:0000313" key="3">
    <source>
        <dbReference type="EMBL" id="GIQ91675.1"/>
    </source>
</evidence>
<comment type="caution">
    <text evidence="3">The sequence shown here is derived from an EMBL/GenBank/DDBJ whole genome shotgun (WGS) entry which is preliminary data.</text>
</comment>
<proteinExistence type="predicted"/>
<name>A0A9K3DCD1_9EUKA</name>
<feature type="signal peptide" evidence="2">
    <location>
        <begin position="1"/>
        <end position="36"/>
    </location>
</feature>
<dbReference type="AlphaFoldDB" id="A0A9K3DCD1"/>
<evidence type="ECO:0000313" key="4">
    <source>
        <dbReference type="Proteomes" id="UP000265618"/>
    </source>
</evidence>